<organism evidence="2 3">
    <name type="scientific">Flavobacterium cheonanense</name>
    <dbReference type="NCBI Taxonomy" id="706183"/>
    <lineage>
        <taxon>Bacteria</taxon>
        <taxon>Pseudomonadati</taxon>
        <taxon>Bacteroidota</taxon>
        <taxon>Flavobacteriia</taxon>
        <taxon>Flavobacteriales</taxon>
        <taxon>Flavobacteriaceae</taxon>
        <taxon>Flavobacterium</taxon>
    </lineage>
</organism>
<feature type="chain" id="PRO_5046494339" evidence="1">
    <location>
        <begin position="21"/>
        <end position="158"/>
    </location>
</feature>
<proteinExistence type="predicted"/>
<protein>
    <submittedName>
        <fullName evidence="2">Porin family protein</fullName>
    </submittedName>
</protein>
<accession>A0ABP7V6X8</accession>
<dbReference type="EMBL" id="BAABCT010000001">
    <property type="protein sequence ID" value="GAA4060858.1"/>
    <property type="molecule type" value="Genomic_DNA"/>
</dbReference>
<evidence type="ECO:0000313" key="3">
    <source>
        <dbReference type="Proteomes" id="UP001500367"/>
    </source>
</evidence>
<keyword evidence="3" id="KW-1185">Reference proteome</keyword>
<reference evidence="3" key="1">
    <citation type="journal article" date="2019" name="Int. J. Syst. Evol. Microbiol.">
        <title>The Global Catalogue of Microorganisms (GCM) 10K type strain sequencing project: providing services to taxonomists for standard genome sequencing and annotation.</title>
        <authorList>
            <consortium name="The Broad Institute Genomics Platform"/>
            <consortium name="The Broad Institute Genome Sequencing Center for Infectious Disease"/>
            <person name="Wu L."/>
            <person name="Ma J."/>
        </authorList>
    </citation>
    <scope>NUCLEOTIDE SEQUENCE [LARGE SCALE GENOMIC DNA]</scope>
    <source>
        <strain evidence="3">JCM 17069</strain>
    </source>
</reference>
<evidence type="ECO:0000256" key="1">
    <source>
        <dbReference type="SAM" id="SignalP"/>
    </source>
</evidence>
<keyword evidence="1" id="KW-0732">Signal</keyword>
<dbReference type="Proteomes" id="UP001500367">
    <property type="component" value="Unassembled WGS sequence"/>
</dbReference>
<feature type="signal peptide" evidence="1">
    <location>
        <begin position="1"/>
        <end position="20"/>
    </location>
</feature>
<sequence>MMKKLFFTAILLGTIFYSNAQETTFGAKAGVDIATVKVKIGGTTATASETGYFAGGFANIGVSESFSVQPELLFVAITDFNFLSVPILGKYSVSEKIGVLAGPSLNYYLDATEDQFKLNLDFGATYEISEDFGINAKYSMGMGDVSISGIFIGTEYKF</sequence>
<comment type="caution">
    <text evidence="2">The sequence shown here is derived from an EMBL/GenBank/DDBJ whole genome shotgun (WGS) entry which is preliminary data.</text>
</comment>
<gene>
    <name evidence="2" type="ORF">GCM10022389_01480</name>
</gene>
<evidence type="ECO:0000313" key="2">
    <source>
        <dbReference type="EMBL" id="GAA4060858.1"/>
    </source>
</evidence>
<name>A0ABP7V6X8_9FLAO</name>